<dbReference type="InterPro" id="IPR023607">
    <property type="entry name" value="Exodeoxyribonuclease_I"/>
</dbReference>
<feature type="binding site" evidence="14">
    <location>
        <position position="166"/>
    </location>
    <ligand>
        <name>substrate</name>
    </ligand>
</feature>
<evidence type="ECO:0000256" key="3">
    <source>
        <dbReference type="ARBA" id="ARBA00019900"/>
    </source>
</evidence>
<evidence type="ECO:0000256" key="9">
    <source>
        <dbReference type="ARBA" id="ARBA00022842"/>
    </source>
</evidence>
<evidence type="ECO:0000256" key="4">
    <source>
        <dbReference type="ARBA" id="ARBA00022722"/>
    </source>
</evidence>
<feature type="domain" description="ExoI C-terminal" evidence="17">
    <location>
        <begin position="364"/>
        <end position="483"/>
    </location>
</feature>
<dbReference type="InterPro" id="IPR036397">
    <property type="entry name" value="RNaseH_sf"/>
</dbReference>
<evidence type="ECO:0000256" key="10">
    <source>
        <dbReference type="ARBA" id="ARBA00023125"/>
    </source>
</evidence>
<keyword evidence="8" id="KW-0269">Exonuclease</keyword>
<comment type="subunit">
    <text evidence="13">Monomer. Interacts with ssb (via C-terminus); this interaction stimulates the exonuclease activity by recruiting the enzyme to its substrate.</text>
</comment>
<evidence type="ECO:0000256" key="6">
    <source>
        <dbReference type="ARBA" id="ARBA00022763"/>
    </source>
</evidence>
<dbReference type="SUPFAM" id="SSF53098">
    <property type="entry name" value="Ribonuclease H-like"/>
    <property type="match status" value="1"/>
</dbReference>
<dbReference type="InterPro" id="IPR038649">
    <property type="entry name" value="EXOI_SH3_sf"/>
</dbReference>
<organism evidence="18 19">
    <name type="scientific">Variovorax paradoxus</name>
    <dbReference type="NCBI Taxonomy" id="34073"/>
    <lineage>
        <taxon>Bacteria</taxon>
        <taxon>Pseudomonadati</taxon>
        <taxon>Pseudomonadota</taxon>
        <taxon>Betaproteobacteria</taxon>
        <taxon>Burkholderiales</taxon>
        <taxon>Comamonadaceae</taxon>
        <taxon>Variovorax</taxon>
    </lineage>
</organism>
<dbReference type="GO" id="GO:0006281">
    <property type="term" value="P:DNA repair"/>
    <property type="evidence" value="ECO:0007669"/>
    <property type="project" value="UniProtKB-KW"/>
</dbReference>
<dbReference type="Gene3D" id="3.30.1520.20">
    <property type="entry name" value="Exonuclease ExoI, domain 2"/>
    <property type="match status" value="1"/>
</dbReference>
<feature type="domain" description="ExoI SH3-like" evidence="16">
    <location>
        <begin position="203"/>
        <end position="362"/>
    </location>
</feature>
<dbReference type="GO" id="GO:0003677">
    <property type="term" value="F:DNA binding"/>
    <property type="evidence" value="ECO:0007669"/>
    <property type="project" value="UniProtKB-KW"/>
</dbReference>
<evidence type="ECO:0000313" key="18">
    <source>
        <dbReference type="EMBL" id="PZQ63511.1"/>
    </source>
</evidence>
<dbReference type="Pfam" id="PF08411">
    <property type="entry name" value="ExoI_SH3"/>
    <property type="match status" value="1"/>
</dbReference>
<dbReference type="InterPro" id="IPR034747">
    <property type="entry name" value="EXOI_SH3"/>
</dbReference>
<feature type="binding site" evidence="14">
    <location>
        <position position="14"/>
    </location>
    <ligand>
        <name>substrate</name>
    </ligand>
</feature>
<dbReference type="InterPro" id="IPR012337">
    <property type="entry name" value="RNaseH-like_sf"/>
</dbReference>
<accession>A0A2W5PCG7</accession>
<evidence type="ECO:0000256" key="12">
    <source>
        <dbReference type="ARBA" id="ARBA00031220"/>
    </source>
</evidence>
<name>A0A2W5PCG7_VARPD</name>
<keyword evidence="4" id="KW-0540">Nuclease</keyword>
<dbReference type="CDD" id="cd06138">
    <property type="entry name" value="ExoI_N"/>
    <property type="match status" value="1"/>
</dbReference>
<keyword evidence="6" id="KW-0227">DNA damage</keyword>
<evidence type="ECO:0000313" key="19">
    <source>
        <dbReference type="Proteomes" id="UP000249135"/>
    </source>
</evidence>
<dbReference type="PROSITE" id="PS51784">
    <property type="entry name" value="EXOI_SH3"/>
    <property type="match status" value="1"/>
</dbReference>
<keyword evidence="9 15" id="KW-0460">Magnesium</keyword>
<proteinExistence type="predicted"/>
<feature type="binding site" evidence="15">
    <location>
        <position position="12"/>
    </location>
    <ligand>
        <name>Mg(2+)</name>
        <dbReference type="ChEBI" id="CHEBI:18420"/>
        <label>1</label>
    </ligand>
</feature>
<dbReference type="PIRSF" id="PIRSF000977">
    <property type="entry name" value="Exodeoxyribonuclease_I"/>
    <property type="match status" value="1"/>
</dbReference>
<gene>
    <name evidence="18" type="ORF">DI563_27745</name>
</gene>
<evidence type="ECO:0000256" key="1">
    <source>
        <dbReference type="ARBA" id="ARBA00000563"/>
    </source>
</evidence>
<keyword evidence="10" id="KW-0238">DNA-binding</keyword>
<keyword evidence="7" id="KW-0378">Hydrolase</keyword>
<dbReference type="Proteomes" id="UP000249135">
    <property type="component" value="Unassembled WGS sequence"/>
</dbReference>
<reference evidence="18 19" key="1">
    <citation type="submission" date="2017-08" db="EMBL/GenBank/DDBJ databases">
        <title>Infants hospitalized years apart are colonized by the same room-sourced microbial strains.</title>
        <authorList>
            <person name="Brooks B."/>
            <person name="Olm M.R."/>
            <person name="Firek B.A."/>
            <person name="Baker R."/>
            <person name="Thomas B.C."/>
            <person name="Morowitz M.J."/>
            <person name="Banfield J.F."/>
        </authorList>
    </citation>
    <scope>NUCLEOTIDE SEQUENCE [LARGE SCALE GENOMIC DNA]</scope>
    <source>
        <strain evidence="18">S2_005_003_R2_41</strain>
    </source>
</reference>
<evidence type="ECO:0000256" key="11">
    <source>
        <dbReference type="ARBA" id="ARBA00023204"/>
    </source>
</evidence>
<dbReference type="GO" id="GO:0008310">
    <property type="term" value="F:single-stranded DNA 3'-5' DNA exonuclease activity"/>
    <property type="evidence" value="ECO:0007669"/>
    <property type="project" value="UniProtKB-EC"/>
</dbReference>
<dbReference type="InterPro" id="IPR058561">
    <property type="entry name" value="Exonuc_1_C"/>
</dbReference>
<dbReference type="Gene3D" id="1.10.287.1240">
    <property type="match status" value="1"/>
</dbReference>
<dbReference type="AlphaFoldDB" id="A0A2W5PCG7"/>
<dbReference type="EC" id="3.1.11.1" evidence="2"/>
<dbReference type="Pfam" id="PF00929">
    <property type="entry name" value="RNase_T"/>
    <property type="match status" value="1"/>
</dbReference>
<comment type="cofactor">
    <cofactor evidence="15">
        <name>Mg(2+)</name>
        <dbReference type="ChEBI" id="CHEBI:18420"/>
    </cofactor>
    <text evidence="15">Binds 2 Mg(2+) ions per monomer.</text>
</comment>
<evidence type="ECO:0000256" key="8">
    <source>
        <dbReference type="ARBA" id="ARBA00022839"/>
    </source>
</evidence>
<dbReference type="Gene3D" id="3.30.420.10">
    <property type="entry name" value="Ribonuclease H-like superfamily/Ribonuclease H"/>
    <property type="match status" value="1"/>
</dbReference>
<sequence>MADTPRTFLWHDYETFGANPRRDRPAQFAAIRTDAQLNEIGEPLMIYCRPAPDFLPSPTSCLITGITPQLCLERGLPEREFATQIERAFSQPGTIGVGYNTIRFDDEVTRFLFWRNLIDPYAREWQNDCGRWDLLDVVRLTYALRPEGIVWPTHQEGERAGKPSFRLEDLTRANGLAHEAAHDALSDVRATISLARLIREKQPKLFDFALALHRKDRVAQELGLPATRQTAKPFLHVSGMFPPERGCLAVMWPLASHPTNKNELLAWDLAHDPSELATLDVPTLRQRLFTRSAELPEGVQRLPVKGIHLNKSPMVVASLRTLSDAMAARWSVDLPQAMRHAEIAAGLPDMSAIWGEVYAREPQGAADVDEDLYGGFVGNNDRRRLNELRALSGERLAAQRASFDDPRLEELLFRYRARNFPETLDEDEQARWLEHRVAKLIDGEGGAFNVDQYFAEIDTLSETADARAEDILGALYEYAEMVAPEG</sequence>
<evidence type="ECO:0000259" key="16">
    <source>
        <dbReference type="PROSITE" id="PS51784"/>
    </source>
</evidence>
<dbReference type="PROSITE" id="PS51785">
    <property type="entry name" value="EXOI_C"/>
    <property type="match status" value="1"/>
</dbReference>
<dbReference type="GO" id="GO:0046872">
    <property type="term" value="F:metal ion binding"/>
    <property type="evidence" value="ECO:0007669"/>
    <property type="project" value="UniProtKB-KW"/>
</dbReference>
<evidence type="ECO:0000256" key="5">
    <source>
        <dbReference type="ARBA" id="ARBA00022723"/>
    </source>
</evidence>
<comment type="catalytic activity">
    <reaction evidence="1">
        <text>Exonucleolytic cleavage in the 3'- to 5'-direction to yield nucleoside 5'-phosphates.</text>
        <dbReference type="EC" id="3.1.11.1"/>
    </reaction>
</comment>
<dbReference type="FunFam" id="3.30.420.10:FF:000033">
    <property type="entry name" value="Exodeoxyribonuclease I"/>
    <property type="match status" value="1"/>
</dbReference>
<protein>
    <recommendedName>
        <fullName evidence="3">Exodeoxyribonuclease I</fullName>
        <ecNumber evidence="2">3.1.11.1</ecNumber>
    </recommendedName>
    <alternativeName>
        <fullName evidence="12">DNA deoxyribophosphodiesterase</fullName>
    </alternativeName>
</protein>
<evidence type="ECO:0000256" key="15">
    <source>
        <dbReference type="PIRSR" id="PIRSR000977-2"/>
    </source>
</evidence>
<dbReference type="InterPro" id="IPR013620">
    <property type="entry name" value="Exonuc_1_SH3"/>
</dbReference>
<evidence type="ECO:0000256" key="14">
    <source>
        <dbReference type="PIRSR" id="PIRSR000977-1"/>
    </source>
</evidence>
<evidence type="ECO:0000256" key="7">
    <source>
        <dbReference type="ARBA" id="ARBA00022801"/>
    </source>
</evidence>
<evidence type="ECO:0000256" key="2">
    <source>
        <dbReference type="ARBA" id="ARBA00012108"/>
    </source>
</evidence>
<dbReference type="Pfam" id="PF26016">
    <property type="entry name" value="ExoI_C"/>
    <property type="match status" value="1"/>
</dbReference>
<dbReference type="SMART" id="SM00479">
    <property type="entry name" value="EXOIII"/>
    <property type="match status" value="1"/>
</dbReference>
<dbReference type="InterPro" id="IPR013520">
    <property type="entry name" value="Ribonucl_H"/>
</dbReference>
<feature type="binding site" evidence="15">
    <location>
        <position position="187"/>
    </location>
    <ligand>
        <name>Mg(2+)</name>
        <dbReference type="ChEBI" id="CHEBI:18420"/>
        <label>2</label>
    </ligand>
</feature>
<feature type="binding site" evidence="15">
    <location>
        <position position="14"/>
    </location>
    <ligand>
        <name>Mg(2+)</name>
        <dbReference type="ChEBI" id="CHEBI:18420"/>
        <label>2</label>
    </ligand>
</feature>
<evidence type="ECO:0000256" key="13">
    <source>
        <dbReference type="ARBA" id="ARBA00046792"/>
    </source>
</evidence>
<dbReference type="NCBIfam" id="NF008746">
    <property type="entry name" value="PRK11779.1"/>
    <property type="match status" value="1"/>
</dbReference>
<comment type="caution">
    <text evidence="18">The sequence shown here is derived from an EMBL/GenBank/DDBJ whole genome shotgun (WGS) entry which is preliminary data.</text>
</comment>
<keyword evidence="11" id="KW-0234">DNA repair</keyword>
<keyword evidence="5 15" id="KW-0479">Metal-binding</keyword>
<dbReference type="Gene3D" id="1.20.1280.70">
    <property type="entry name" value="Exonuclease ExoI, domain 3"/>
    <property type="match status" value="1"/>
</dbReference>
<evidence type="ECO:0000259" key="17">
    <source>
        <dbReference type="PROSITE" id="PS51785"/>
    </source>
</evidence>
<dbReference type="EMBL" id="QFPP01000598">
    <property type="protein sequence ID" value="PZQ63511.1"/>
    <property type="molecule type" value="Genomic_DNA"/>
</dbReference>